<evidence type="ECO:0000313" key="3">
    <source>
        <dbReference type="Proteomes" id="UP000807469"/>
    </source>
</evidence>
<organism evidence="2 3">
    <name type="scientific">Pholiota conissans</name>
    <dbReference type="NCBI Taxonomy" id="109636"/>
    <lineage>
        <taxon>Eukaryota</taxon>
        <taxon>Fungi</taxon>
        <taxon>Dikarya</taxon>
        <taxon>Basidiomycota</taxon>
        <taxon>Agaricomycotina</taxon>
        <taxon>Agaricomycetes</taxon>
        <taxon>Agaricomycetidae</taxon>
        <taxon>Agaricales</taxon>
        <taxon>Agaricineae</taxon>
        <taxon>Strophariaceae</taxon>
        <taxon>Pholiota</taxon>
    </lineage>
</organism>
<dbReference type="Proteomes" id="UP000807469">
    <property type="component" value="Unassembled WGS sequence"/>
</dbReference>
<accession>A0A9P5YS12</accession>
<dbReference type="AlphaFoldDB" id="A0A9P5YS12"/>
<comment type="caution">
    <text evidence="2">The sequence shown here is derived from an EMBL/GenBank/DDBJ whole genome shotgun (WGS) entry which is preliminary data.</text>
</comment>
<feature type="compositionally biased region" description="Polar residues" evidence="1">
    <location>
        <begin position="78"/>
        <end position="94"/>
    </location>
</feature>
<keyword evidence="3" id="KW-1185">Reference proteome</keyword>
<reference evidence="2" key="1">
    <citation type="submission" date="2020-11" db="EMBL/GenBank/DDBJ databases">
        <authorList>
            <consortium name="DOE Joint Genome Institute"/>
            <person name="Ahrendt S."/>
            <person name="Riley R."/>
            <person name="Andreopoulos W."/>
            <person name="Labutti K."/>
            <person name="Pangilinan J."/>
            <person name="Ruiz-Duenas F.J."/>
            <person name="Barrasa J.M."/>
            <person name="Sanchez-Garcia M."/>
            <person name="Camarero S."/>
            <person name="Miyauchi S."/>
            <person name="Serrano A."/>
            <person name="Linde D."/>
            <person name="Babiker R."/>
            <person name="Drula E."/>
            <person name="Ayuso-Fernandez I."/>
            <person name="Pacheco R."/>
            <person name="Padilla G."/>
            <person name="Ferreira P."/>
            <person name="Barriuso J."/>
            <person name="Kellner H."/>
            <person name="Castanera R."/>
            <person name="Alfaro M."/>
            <person name="Ramirez L."/>
            <person name="Pisabarro A.G."/>
            <person name="Kuo A."/>
            <person name="Tritt A."/>
            <person name="Lipzen A."/>
            <person name="He G."/>
            <person name="Yan M."/>
            <person name="Ng V."/>
            <person name="Cullen D."/>
            <person name="Martin F."/>
            <person name="Rosso M.-N."/>
            <person name="Henrissat B."/>
            <person name="Hibbett D."/>
            <person name="Martinez A.T."/>
            <person name="Grigoriev I.V."/>
        </authorList>
    </citation>
    <scope>NUCLEOTIDE SEQUENCE</scope>
    <source>
        <strain evidence="2">CIRM-BRFM 674</strain>
    </source>
</reference>
<protein>
    <submittedName>
        <fullName evidence="2">Uncharacterized protein</fullName>
    </submittedName>
</protein>
<evidence type="ECO:0000256" key="1">
    <source>
        <dbReference type="SAM" id="MobiDB-lite"/>
    </source>
</evidence>
<feature type="region of interest" description="Disordered" evidence="1">
    <location>
        <begin position="66"/>
        <end position="94"/>
    </location>
</feature>
<dbReference type="EMBL" id="MU155361">
    <property type="protein sequence ID" value="KAF9474813.1"/>
    <property type="molecule type" value="Genomic_DNA"/>
</dbReference>
<evidence type="ECO:0000313" key="2">
    <source>
        <dbReference type="EMBL" id="KAF9474813.1"/>
    </source>
</evidence>
<proteinExistence type="predicted"/>
<gene>
    <name evidence="2" type="ORF">BDN70DRAFT_898684</name>
</gene>
<name>A0A9P5YS12_9AGAR</name>
<dbReference type="OrthoDB" id="5122891at2759"/>
<sequence>MIVFVIVAIPCKSHPLRAVEFKGFWSEELLQRPSAGKPSITLNFWSCLRFGEVDDTYLATFRQRKHQHSMSPDKHNDSNPFASDAGNHSDNGSDANAQDQILLEALAGFFVPLVQKVMDPMEMRAMDFKGPEAMNLITALKKFVSTVVGRSVHVEKAPRKIQIEKNDTTTKLAYFINHNVGNNINIWFSEELPPPLSWSSSDKQVSGYCKRLLNGLQEHVSNKMLIRLLLIEPHSSHLQNSLIDRGAIYAHLANIVKATPIESLYLQDVHEEHIDWTIKSYAKYAILSHKWLRGTPGEITYNHWNKGLLNPESAGY</sequence>